<organism evidence="4 5">
    <name type="scientific">Iodidimonas nitroreducens</name>
    <dbReference type="NCBI Taxonomy" id="1236968"/>
    <lineage>
        <taxon>Bacteria</taxon>
        <taxon>Pseudomonadati</taxon>
        <taxon>Pseudomonadota</taxon>
        <taxon>Alphaproteobacteria</taxon>
        <taxon>Iodidimonadales</taxon>
        <taxon>Iodidimonadaceae</taxon>
        <taxon>Iodidimonas</taxon>
    </lineage>
</organism>
<evidence type="ECO:0000256" key="2">
    <source>
        <dbReference type="SAM" id="Phobius"/>
    </source>
</evidence>
<accession>A0A5A7N9T0</accession>
<evidence type="ECO:0000313" key="5">
    <source>
        <dbReference type="Proteomes" id="UP000324996"/>
    </source>
</evidence>
<keyword evidence="2" id="KW-0472">Membrane</keyword>
<evidence type="ECO:0000259" key="3">
    <source>
        <dbReference type="Pfam" id="PF03703"/>
    </source>
</evidence>
<reference evidence="4 5" key="1">
    <citation type="submission" date="2019-09" db="EMBL/GenBank/DDBJ databases">
        <title>NBRP : Genome information of microbial organism related human and environment.</title>
        <authorList>
            <person name="Hattori M."/>
            <person name="Oshima K."/>
            <person name="Inaba H."/>
            <person name="Suda W."/>
            <person name="Sakamoto M."/>
            <person name="Iino T."/>
            <person name="Kitahara M."/>
            <person name="Oshida Y."/>
            <person name="Iida T."/>
            <person name="Kudo T."/>
            <person name="Itoh T."/>
            <person name="Ohkuma M."/>
        </authorList>
    </citation>
    <scope>NUCLEOTIDE SEQUENCE [LARGE SCALE GENOMIC DNA]</scope>
    <source>
        <strain evidence="4 5">Q-1</strain>
    </source>
</reference>
<keyword evidence="2" id="KW-1133">Transmembrane helix</keyword>
<dbReference type="AlphaFoldDB" id="A0A5A7N9T0"/>
<proteinExistence type="predicted"/>
<dbReference type="Proteomes" id="UP000324996">
    <property type="component" value="Unassembled WGS sequence"/>
</dbReference>
<gene>
    <name evidence="4" type="ORF">JCM17846_18920</name>
</gene>
<dbReference type="RefSeq" id="WP_042083845.1">
    <property type="nucleotide sequence ID" value="NZ_BKCN01000008.1"/>
</dbReference>
<dbReference type="Pfam" id="PF03703">
    <property type="entry name" value="bPH_2"/>
    <property type="match status" value="1"/>
</dbReference>
<protein>
    <submittedName>
        <fullName evidence="4">Photosynthetic complex assembly protein</fullName>
    </submittedName>
</protein>
<feature type="transmembrane region" description="Helical" evidence="2">
    <location>
        <begin position="72"/>
        <end position="95"/>
    </location>
</feature>
<sequence>MSEDDHFEPVYGLPEKPPADEHILWQGAPQTKALARHAFHIRLVLGYFGILILWQLISGIADQSPWAETMRLSALLLIPAVIGGGILWAFAWGTARTTAYTITNRRVVMRCGIALSKSINIPFTVIQSAAKRTHSDHSTDLVLSLEGENRPAFFLLWPHVRPWRINRPEPMLRGLSDGDQATRILARALADFHQQEQSAPTSESQKATQSRKAEKSGAKARDRLRGFAAAE</sequence>
<feature type="domain" description="YdbS-like PH" evidence="3">
    <location>
        <begin position="96"/>
        <end position="150"/>
    </location>
</feature>
<name>A0A5A7N9T0_9PROT</name>
<dbReference type="NCBIfam" id="NF040894">
    <property type="entry name" value="puhB_PGC"/>
    <property type="match status" value="1"/>
</dbReference>
<feature type="region of interest" description="Disordered" evidence="1">
    <location>
        <begin position="192"/>
        <end position="231"/>
    </location>
</feature>
<feature type="compositionally biased region" description="Basic and acidic residues" evidence="1">
    <location>
        <begin position="211"/>
        <end position="225"/>
    </location>
</feature>
<feature type="transmembrane region" description="Helical" evidence="2">
    <location>
        <begin position="39"/>
        <end position="60"/>
    </location>
</feature>
<dbReference type="InterPro" id="IPR054839">
    <property type="entry name" value="puhB_PGC"/>
</dbReference>
<dbReference type="EMBL" id="BKCN01000008">
    <property type="protein sequence ID" value="GER04210.1"/>
    <property type="molecule type" value="Genomic_DNA"/>
</dbReference>
<keyword evidence="2" id="KW-0812">Transmembrane</keyword>
<keyword evidence="5" id="KW-1185">Reference proteome</keyword>
<feature type="compositionally biased region" description="Polar residues" evidence="1">
    <location>
        <begin position="195"/>
        <end position="210"/>
    </location>
</feature>
<comment type="caution">
    <text evidence="4">The sequence shown here is derived from an EMBL/GenBank/DDBJ whole genome shotgun (WGS) entry which is preliminary data.</text>
</comment>
<dbReference type="InterPro" id="IPR005182">
    <property type="entry name" value="YdbS-like_PH"/>
</dbReference>
<evidence type="ECO:0000313" key="4">
    <source>
        <dbReference type="EMBL" id="GER04210.1"/>
    </source>
</evidence>
<evidence type="ECO:0000256" key="1">
    <source>
        <dbReference type="SAM" id="MobiDB-lite"/>
    </source>
</evidence>